<accession>A0A0C9UTV5</accession>
<reference evidence="1 2" key="1">
    <citation type="submission" date="2014-06" db="EMBL/GenBank/DDBJ databases">
        <title>Evolutionary Origins and Diversification of the Mycorrhizal Mutualists.</title>
        <authorList>
            <consortium name="DOE Joint Genome Institute"/>
            <consortium name="Mycorrhizal Genomics Consortium"/>
            <person name="Kohler A."/>
            <person name="Kuo A."/>
            <person name="Nagy L.G."/>
            <person name="Floudas D."/>
            <person name="Copeland A."/>
            <person name="Barry K.W."/>
            <person name="Cichocki N."/>
            <person name="Veneault-Fourrey C."/>
            <person name="LaButti K."/>
            <person name="Lindquist E.A."/>
            <person name="Lipzen A."/>
            <person name="Lundell T."/>
            <person name="Morin E."/>
            <person name="Murat C."/>
            <person name="Riley R."/>
            <person name="Ohm R."/>
            <person name="Sun H."/>
            <person name="Tunlid A."/>
            <person name="Henrissat B."/>
            <person name="Grigoriev I.V."/>
            <person name="Hibbett D.S."/>
            <person name="Martin F."/>
        </authorList>
    </citation>
    <scope>NUCLEOTIDE SEQUENCE [LARGE SCALE GENOMIC DNA]</scope>
    <source>
        <strain evidence="1 2">SS14</strain>
    </source>
</reference>
<dbReference type="Gene3D" id="3.80.10.10">
    <property type="entry name" value="Ribonuclease Inhibitor"/>
    <property type="match status" value="1"/>
</dbReference>
<organism evidence="1 2">
    <name type="scientific">Sphaerobolus stellatus (strain SS14)</name>
    <dbReference type="NCBI Taxonomy" id="990650"/>
    <lineage>
        <taxon>Eukaryota</taxon>
        <taxon>Fungi</taxon>
        <taxon>Dikarya</taxon>
        <taxon>Basidiomycota</taxon>
        <taxon>Agaricomycotina</taxon>
        <taxon>Agaricomycetes</taxon>
        <taxon>Phallomycetidae</taxon>
        <taxon>Geastrales</taxon>
        <taxon>Sphaerobolaceae</taxon>
        <taxon>Sphaerobolus</taxon>
    </lineage>
</organism>
<gene>
    <name evidence="1" type="ORF">M422DRAFT_33409</name>
</gene>
<dbReference type="Proteomes" id="UP000054279">
    <property type="component" value="Unassembled WGS sequence"/>
</dbReference>
<keyword evidence="2" id="KW-1185">Reference proteome</keyword>
<dbReference type="AlphaFoldDB" id="A0A0C9UTV5"/>
<proteinExistence type="predicted"/>
<evidence type="ECO:0000313" key="2">
    <source>
        <dbReference type="Proteomes" id="UP000054279"/>
    </source>
</evidence>
<evidence type="ECO:0000313" key="1">
    <source>
        <dbReference type="EMBL" id="KIJ38289.1"/>
    </source>
</evidence>
<dbReference type="InterPro" id="IPR032675">
    <property type="entry name" value="LRR_dom_sf"/>
</dbReference>
<dbReference type="HOGENOM" id="CLU_1161784_0_0_1"/>
<dbReference type="EMBL" id="KN837162">
    <property type="protein sequence ID" value="KIJ38289.1"/>
    <property type="molecule type" value="Genomic_DNA"/>
</dbReference>
<dbReference type="SUPFAM" id="SSF52047">
    <property type="entry name" value="RNI-like"/>
    <property type="match status" value="1"/>
</dbReference>
<sequence length="239" mass="28022">MDLKFPLLQSLHLKIDNIEPPALELFNDVAKHFHAPQLRSLTIEGSPNGTRLRWIGPFLRRNPQLYELRISVFRMDNYPENILVPLVELRTLIISQMIPSNAFLQSIFLGNHGSEASSLPSLRKFVIEKPLRGWAVSRMLLRIIKNQMVQSSAAPVNFHIWTDGHLYVKTLPWYRRIASRSVSTDQVERNYLELLELAEKNPEVVQWCKWERSWSPKWTRRNGYGLRQMCREMEKFAKA</sequence>
<protein>
    <submittedName>
        <fullName evidence="1">Uncharacterized protein</fullName>
    </submittedName>
</protein>
<name>A0A0C9UTV5_SPHS4</name>